<evidence type="ECO:0000313" key="2">
    <source>
        <dbReference type="Proteomes" id="UP000225448"/>
    </source>
</evidence>
<dbReference type="EMBL" id="MF042360">
    <property type="protein sequence ID" value="ARV76806.1"/>
    <property type="molecule type" value="Genomic_DNA"/>
</dbReference>
<dbReference type="Proteomes" id="UP000225448">
    <property type="component" value="Segment"/>
</dbReference>
<proteinExistence type="predicted"/>
<organism evidence="1 2">
    <name type="scientific">Pseudomonas phage Phabio</name>
    <dbReference type="NCBI Taxonomy" id="2006668"/>
    <lineage>
        <taxon>Viruses</taxon>
        <taxon>Duplodnaviria</taxon>
        <taxon>Heunggongvirae</taxon>
        <taxon>Uroviricota</taxon>
        <taxon>Caudoviricetes</taxon>
        <taxon>Chimalliviridae</taxon>
        <taxon>Phabiovirus</taxon>
        <taxon>Phabiovirus phabio</taxon>
    </lineage>
</organism>
<reference evidence="1 2" key="1">
    <citation type="submission" date="2017-05" db="EMBL/GenBank/DDBJ databases">
        <authorList>
            <person name="Song R."/>
            <person name="Chenine A.L."/>
            <person name="Ruprecht R.M."/>
        </authorList>
    </citation>
    <scope>NUCLEOTIDE SEQUENCE [LARGE SCALE GENOMIC DNA]</scope>
</reference>
<evidence type="ECO:0000313" key="1">
    <source>
        <dbReference type="EMBL" id="ARV76806.1"/>
    </source>
</evidence>
<name>A0A1Y0SYS3_9CAUD</name>
<protein>
    <submittedName>
        <fullName evidence="1">Uncharacterized protein</fullName>
    </submittedName>
</protein>
<gene>
    <name evidence="1" type="ORF">PHABIO_175</name>
</gene>
<accession>A0A1Y0SYS3</accession>
<keyword evidence="2" id="KW-1185">Reference proteome</keyword>
<sequence>MRTVAQYRQRRAAEQAQGKFHLGHLPIGTVVEVEDPCGGFLSKSAQVYPGESYPRIKLVVAGIEPNGENSYVFSYPEWSTLCADVSCINIQWIRRIVSRGTGKLLPEDQALMDKFRQDRIDYMAEHHPAWSERRAPTIKEATLPCNGNNYRFWDSRGLVAGWMAEHGYSSPTGQHLYDHEKIMAGLFPYLTVINPDSFGRELMISKKKFARVMKRVLAKAKTSRHIAAAITEAEMAKQYEEDMRYNDY</sequence>